<dbReference type="Proteomes" id="UP000249616">
    <property type="component" value="Plasmid unnamed1"/>
</dbReference>
<name>A0A2Z4JE29_9ACTN</name>
<evidence type="ECO:0000313" key="6">
    <source>
        <dbReference type="EMBL" id="AWW43048.1"/>
    </source>
</evidence>
<dbReference type="GO" id="GO:0003700">
    <property type="term" value="F:DNA-binding transcription factor activity"/>
    <property type="evidence" value="ECO:0007669"/>
    <property type="project" value="TreeGrafter"/>
</dbReference>
<proteinExistence type="predicted"/>
<dbReference type="AlphaFoldDB" id="A0A2Z4JE29"/>
<dbReference type="KEGG" id="scad:DN051_41175"/>
<geneLocation type="plasmid" evidence="6 7">
    <name>unnamed1</name>
</geneLocation>
<dbReference type="InterPro" id="IPR025996">
    <property type="entry name" value="MT1864/Rv1816-like_C"/>
</dbReference>
<dbReference type="PROSITE" id="PS50977">
    <property type="entry name" value="HTH_TETR_2"/>
    <property type="match status" value="1"/>
</dbReference>
<feature type="domain" description="HTH tetR-type" evidence="5">
    <location>
        <begin position="9"/>
        <end position="69"/>
    </location>
</feature>
<dbReference type="SUPFAM" id="SSF46689">
    <property type="entry name" value="Homeodomain-like"/>
    <property type="match status" value="1"/>
</dbReference>
<evidence type="ECO:0000256" key="1">
    <source>
        <dbReference type="ARBA" id="ARBA00023015"/>
    </source>
</evidence>
<gene>
    <name evidence="6" type="ORF">DN051_41175</name>
</gene>
<dbReference type="PANTHER" id="PTHR30055:SF234">
    <property type="entry name" value="HTH-TYPE TRANSCRIPTIONAL REGULATOR BETI"/>
    <property type="match status" value="1"/>
</dbReference>
<dbReference type="InterPro" id="IPR001647">
    <property type="entry name" value="HTH_TetR"/>
</dbReference>
<keyword evidence="1" id="KW-0805">Transcription regulation</keyword>
<dbReference type="InterPro" id="IPR050109">
    <property type="entry name" value="HTH-type_TetR-like_transc_reg"/>
</dbReference>
<dbReference type="EMBL" id="CP030074">
    <property type="protein sequence ID" value="AWW43048.1"/>
    <property type="molecule type" value="Genomic_DNA"/>
</dbReference>
<evidence type="ECO:0000259" key="5">
    <source>
        <dbReference type="PROSITE" id="PS50977"/>
    </source>
</evidence>
<evidence type="ECO:0000256" key="2">
    <source>
        <dbReference type="ARBA" id="ARBA00023125"/>
    </source>
</evidence>
<dbReference type="GO" id="GO:0000976">
    <property type="term" value="F:transcription cis-regulatory region binding"/>
    <property type="evidence" value="ECO:0007669"/>
    <property type="project" value="TreeGrafter"/>
</dbReference>
<accession>A0A2Z4JE29</accession>
<keyword evidence="6" id="KW-0614">Plasmid</keyword>
<keyword evidence="3" id="KW-0804">Transcription</keyword>
<organism evidence="6 7">
    <name type="scientific">Streptomyces cadmiisoli</name>
    <dbReference type="NCBI Taxonomy" id="2184053"/>
    <lineage>
        <taxon>Bacteria</taxon>
        <taxon>Bacillati</taxon>
        <taxon>Actinomycetota</taxon>
        <taxon>Actinomycetes</taxon>
        <taxon>Kitasatosporales</taxon>
        <taxon>Streptomycetaceae</taxon>
        <taxon>Streptomyces</taxon>
        <taxon>Streptomyces aurantiacus group</taxon>
    </lineage>
</organism>
<dbReference type="Pfam" id="PF13305">
    <property type="entry name" value="TetR_C_33"/>
    <property type="match status" value="1"/>
</dbReference>
<dbReference type="InterPro" id="IPR009057">
    <property type="entry name" value="Homeodomain-like_sf"/>
</dbReference>
<dbReference type="Gene3D" id="1.10.357.10">
    <property type="entry name" value="Tetracycline Repressor, domain 2"/>
    <property type="match status" value="1"/>
</dbReference>
<sequence length="197" mass="21026">MADGSYHHGNLRAALLERAEAVLAESGPVALSLRGLARDLGVSHAAPTRHFRDRQALLDALAVDGFTEFNRRLREAAEGPGDVEQRLKALGRAYLGFAVERNALLTLMFTAKHDDRSGAELRELGHQSLETTSRLLAEAQQAGVIRPGDPVRLAQVAFSTVHGLAVLAVGGLLDDTPLADATDLALEILLTGLRPQG</sequence>
<evidence type="ECO:0000256" key="4">
    <source>
        <dbReference type="PROSITE-ProRule" id="PRU00335"/>
    </source>
</evidence>
<evidence type="ECO:0000313" key="7">
    <source>
        <dbReference type="Proteomes" id="UP000249616"/>
    </source>
</evidence>
<dbReference type="InterPro" id="IPR036271">
    <property type="entry name" value="Tet_transcr_reg_TetR-rel_C_sf"/>
</dbReference>
<keyword evidence="2 4" id="KW-0238">DNA-binding</keyword>
<dbReference type="PANTHER" id="PTHR30055">
    <property type="entry name" value="HTH-TYPE TRANSCRIPTIONAL REGULATOR RUTR"/>
    <property type="match status" value="1"/>
</dbReference>
<feature type="DNA-binding region" description="H-T-H motif" evidence="4">
    <location>
        <begin position="32"/>
        <end position="51"/>
    </location>
</feature>
<evidence type="ECO:0000256" key="3">
    <source>
        <dbReference type="ARBA" id="ARBA00023163"/>
    </source>
</evidence>
<reference evidence="7" key="1">
    <citation type="submission" date="2018-06" db="EMBL/GenBank/DDBJ databases">
        <authorList>
            <person name="Li K."/>
        </authorList>
    </citation>
    <scope>NUCLEOTIDE SEQUENCE [LARGE SCALE GENOMIC DNA]</scope>
    <source>
        <strain evidence="7">ZFG47</strain>
        <plasmid evidence="7">unnamed1</plasmid>
    </source>
</reference>
<dbReference type="SUPFAM" id="SSF48498">
    <property type="entry name" value="Tetracyclin repressor-like, C-terminal domain"/>
    <property type="match status" value="1"/>
</dbReference>
<keyword evidence="7" id="KW-1185">Reference proteome</keyword>
<dbReference type="RefSeq" id="WP_112442939.1">
    <property type="nucleotide sequence ID" value="NZ_CP030074.1"/>
</dbReference>
<protein>
    <submittedName>
        <fullName evidence="6">TetR/AcrR family transcriptional regulator</fullName>
    </submittedName>
</protein>
<dbReference type="Pfam" id="PF00440">
    <property type="entry name" value="TetR_N"/>
    <property type="match status" value="1"/>
</dbReference>